<dbReference type="Proteomes" id="UP000472274">
    <property type="component" value="Unplaced"/>
</dbReference>
<keyword evidence="3" id="KW-0677">Repeat</keyword>
<evidence type="ECO:0000256" key="5">
    <source>
        <dbReference type="ARBA" id="ARBA00022833"/>
    </source>
</evidence>
<evidence type="ECO:0000256" key="4">
    <source>
        <dbReference type="ARBA" id="ARBA00022771"/>
    </source>
</evidence>
<dbReference type="FunFam" id="3.30.160.60:FF:000383">
    <property type="entry name" value="Uncharacterized protein"/>
    <property type="match status" value="1"/>
</dbReference>
<evidence type="ECO:0000256" key="6">
    <source>
        <dbReference type="PROSITE-ProRule" id="PRU00042"/>
    </source>
</evidence>
<dbReference type="Gene3D" id="3.30.160.60">
    <property type="entry name" value="Classic Zinc Finger"/>
    <property type="match status" value="3"/>
</dbReference>
<keyword evidence="4 6" id="KW-0863">Zinc-finger</keyword>
<comment type="similarity">
    <text evidence="1">Belongs to the krueppel C2H2-type zinc-finger protein family.</text>
</comment>
<feature type="domain" description="C2H2-type" evidence="8">
    <location>
        <begin position="32"/>
        <end position="59"/>
    </location>
</feature>
<dbReference type="Pfam" id="PF00096">
    <property type="entry name" value="zf-C2H2"/>
    <property type="match status" value="2"/>
</dbReference>
<accession>A0A674K1B0</accession>
<name>A0A674K1B0_9SAUR</name>
<keyword evidence="10" id="KW-1185">Reference proteome</keyword>
<dbReference type="SMART" id="SM00355">
    <property type="entry name" value="ZnF_C2H2"/>
    <property type="match status" value="3"/>
</dbReference>
<dbReference type="GO" id="GO:0000981">
    <property type="term" value="F:DNA-binding transcription factor activity, RNA polymerase II-specific"/>
    <property type="evidence" value="ECO:0007669"/>
    <property type="project" value="TreeGrafter"/>
</dbReference>
<proteinExistence type="inferred from homology"/>
<reference evidence="9" key="2">
    <citation type="submission" date="2025-09" db="UniProtKB">
        <authorList>
            <consortium name="Ensembl"/>
        </authorList>
    </citation>
    <scope>IDENTIFICATION</scope>
</reference>
<evidence type="ECO:0000256" key="1">
    <source>
        <dbReference type="ARBA" id="ARBA00006991"/>
    </source>
</evidence>
<dbReference type="FunFam" id="3.30.160.60:FF:000358">
    <property type="entry name" value="zinc finger protein 24"/>
    <property type="match status" value="1"/>
</dbReference>
<organism evidence="9 10">
    <name type="scientific">Terrapene triunguis</name>
    <name type="common">Three-toed box turtle</name>
    <dbReference type="NCBI Taxonomy" id="2587831"/>
    <lineage>
        <taxon>Eukaryota</taxon>
        <taxon>Metazoa</taxon>
        <taxon>Chordata</taxon>
        <taxon>Craniata</taxon>
        <taxon>Vertebrata</taxon>
        <taxon>Euteleostomi</taxon>
        <taxon>Archelosauria</taxon>
        <taxon>Testudinata</taxon>
        <taxon>Testudines</taxon>
        <taxon>Cryptodira</taxon>
        <taxon>Durocryptodira</taxon>
        <taxon>Testudinoidea</taxon>
        <taxon>Emydidae</taxon>
        <taxon>Terrapene</taxon>
    </lineage>
</organism>
<dbReference type="InParanoid" id="A0A674K1B0"/>
<dbReference type="InterPro" id="IPR013087">
    <property type="entry name" value="Znf_C2H2_type"/>
</dbReference>
<feature type="domain" description="C2H2-type" evidence="8">
    <location>
        <begin position="60"/>
        <end position="87"/>
    </location>
</feature>
<keyword evidence="5" id="KW-0862">Zinc</keyword>
<dbReference type="PANTHER" id="PTHR14196:SF12">
    <property type="entry name" value="ZINC FINGER PROTEIN 208-LIKE"/>
    <property type="match status" value="1"/>
</dbReference>
<dbReference type="PANTHER" id="PTHR14196">
    <property type="entry name" value="ODD-SKIPPED - RELATED"/>
    <property type="match status" value="1"/>
</dbReference>
<evidence type="ECO:0000256" key="3">
    <source>
        <dbReference type="ARBA" id="ARBA00022737"/>
    </source>
</evidence>
<dbReference type="Ensembl" id="ENSTMTT00000027097.1">
    <property type="protein sequence ID" value="ENSTMTP00000026147.1"/>
    <property type="gene ID" value="ENSTMTG00000019118.1"/>
</dbReference>
<keyword evidence="2" id="KW-0479">Metal-binding</keyword>
<dbReference type="GO" id="GO:0008270">
    <property type="term" value="F:zinc ion binding"/>
    <property type="evidence" value="ECO:0007669"/>
    <property type="project" value="UniProtKB-KW"/>
</dbReference>
<dbReference type="InterPro" id="IPR050717">
    <property type="entry name" value="C2H2-ZF_Transcription_Reg"/>
</dbReference>
<reference evidence="9" key="1">
    <citation type="submission" date="2025-08" db="UniProtKB">
        <authorList>
            <consortium name="Ensembl"/>
        </authorList>
    </citation>
    <scope>IDENTIFICATION</scope>
</reference>
<dbReference type="GeneTree" id="ENSGT01150000286944"/>
<dbReference type="InterPro" id="IPR036236">
    <property type="entry name" value="Znf_C2H2_sf"/>
</dbReference>
<feature type="region of interest" description="Disordered" evidence="7">
    <location>
        <begin position="1"/>
        <end position="31"/>
    </location>
</feature>
<evidence type="ECO:0000313" key="10">
    <source>
        <dbReference type="Proteomes" id="UP000472274"/>
    </source>
</evidence>
<evidence type="ECO:0000259" key="8">
    <source>
        <dbReference type="PROSITE" id="PS50157"/>
    </source>
</evidence>
<dbReference type="AlphaFoldDB" id="A0A674K1B0"/>
<feature type="domain" description="C2H2-type" evidence="8">
    <location>
        <begin position="88"/>
        <end position="115"/>
    </location>
</feature>
<protein>
    <recommendedName>
        <fullName evidence="8">C2H2-type domain-containing protein</fullName>
    </recommendedName>
</protein>
<dbReference type="GO" id="GO:0005634">
    <property type="term" value="C:nucleus"/>
    <property type="evidence" value="ECO:0007669"/>
    <property type="project" value="TreeGrafter"/>
</dbReference>
<dbReference type="PROSITE" id="PS00028">
    <property type="entry name" value="ZINC_FINGER_C2H2_1"/>
    <property type="match status" value="3"/>
</dbReference>
<dbReference type="FunFam" id="3.30.160.60:FF:002090">
    <property type="entry name" value="Zinc finger protein 473"/>
    <property type="match status" value="1"/>
</dbReference>
<evidence type="ECO:0000256" key="7">
    <source>
        <dbReference type="SAM" id="MobiDB-lite"/>
    </source>
</evidence>
<evidence type="ECO:0000313" key="9">
    <source>
        <dbReference type="Ensembl" id="ENSTMTP00000026147.1"/>
    </source>
</evidence>
<evidence type="ECO:0000256" key="2">
    <source>
        <dbReference type="ARBA" id="ARBA00022723"/>
    </source>
</evidence>
<dbReference type="GO" id="GO:0000977">
    <property type="term" value="F:RNA polymerase II transcription regulatory region sequence-specific DNA binding"/>
    <property type="evidence" value="ECO:0007669"/>
    <property type="project" value="TreeGrafter"/>
</dbReference>
<dbReference type="PROSITE" id="PS50157">
    <property type="entry name" value="ZINC_FINGER_C2H2_2"/>
    <property type="match status" value="3"/>
</dbReference>
<sequence length="123" mass="13793">MLGSLLPPAGDGTASENEEENPQQGGPELKPCQCPDCGRRFDRRSTLMAHQRLHTGERPYKCPECGKGFMQQSHLVRHRGIHAGVKPCVCADCGKSFVKTWNLPKHQRCHSGQRPRQSRPYLC</sequence>
<dbReference type="SUPFAM" id="SSF57667">
    <property type="entry name" value="beta-beta-alpha zinc fingers"/>
    <property type="match status" value="2"/>
</dbReference>